<dbReference type="Proteomes" id="UP000824998">
    <property type="component" value="Unassembled WGS sequence"/>
</dbReference>
<feature type="compositionally biased region" description="Basic and acidic residues" evidence="1">
    <location>
        <begin position="1"/>
        <end position="10"/>
    </location>
</feature>
<feature type="compositionally biased region" description="Gly residues" evidence="1">
    <location>
        <begin position="332"/>
        <end position="351"/>
    </location>
</feature>
<reference evidence="2" key="1">
    <citation type="journal article" date="2021" name="IMA Fungus">
        <title>Genomic characterization of three marine fungi, including Emericellopsis atlantica sp. nov. with signatures of a generalist lifestyle and marine biomass degradation.</title>
        <authorList>
            <person name="Hagestad O.C."/>
            <person name="Hou L."/>
            <person name="Andersen J.H."/>
            <person name="Hansen E.H."/>
            <person name="Altermark B."/>
            <person name="Li C."/>
            <person name="Kuhnert E."/>
            <person name="Cox R.J."/>
            <person name="Crous P.W."/>
            <person name="Spatafora J.W."/>
            <person name="Lail K."/>
            <person name="Amirebrahimi M."/>
            <person name="Lipzen A."/>
            <person name="Pangilinan J."/>
            <person name="Andreopoulos W."/>
            <person name="Hayes R.D."/>
            <person name="Ng V."/>
            <person name="Grigoriev I.V."/>
            <person name="Jackson S.A."/>
            <person name="Sutton T.D.S."/>
            <person name="Dobson A.D.W."/>
            <person name="Rama T."/>
        </authorList>
    </citation>
    <scope>NUCLEOTIDE SEQUENCE</scope>
    <source>
        <strain evidence="2">TRa018bII</strain>
    </source>
</reference>
<feature type="region of interest" description="Disordered" evidence="1">
    <location>
        <begin position="330"/>
        <end position="421"/>
    </location>
</feature>
<dbReference type="EMBL" id="MU251779">
    <property type="protein sequence ID" value="KAG9229356.1"/>
    <property type="molecule type" value="Genomic_DNA"/>
</dbReference>
<feature type="compositionally biased region" description="Gly residues" evidence="1">
    <location>
        <begin position="190"/>
        <end position="207"/>
    </location>
</feature>
<dbReference type="AlphaFoldDB" id="A0A9P7Y959"/>
<feature type="compositionally biased region" description="Basic and acidic residues" evidence="1">
    <location>
        <begin position="407"/>
        <end position="421"/>
    </location>
</feature>
<evidence type="ECO:0000256" key="1">
    <source>
        <dbReference type="SAM" id="MobiDB-lite"/>
    </source>
</evidence>
<proteinExistence type="predicted"/>
<feature type="compositionally biased region" description="Basic and acidic residues" evidence="1">
    <location>
        <begin position="19"/>
        <end position="32"/>
    </location>
</feature>
<comment type="caution">
    <text evidence="2">The sequence shown here is derived from an EMBL/GenBank/DDBJ whole genome shotgun (WGS) entry which is preliminary data.</text>
</comment>
<feature type="region of interest" description="Disordered" evidence="1">
    <location>
        <begin position="182"/>
        <end position="207"/>
    </location>
</feature>
<feature type="region of interest" description="Disordered" evidence="1">
    <location>
        <begin position="58"/>
        <end position="83"/>
    </location>
</feature>
<protein>
    <submittedName>
        <fullName evidence="2">Uncharacterized protein</fullName>
    </submittedName>
</protein>
<gene>
    <name evidence="2" type="ORF">BJ875DRAFT_200459</name>
</gene>
<sequence>MLLPMADRKPWLACSPPAAKEKAERSSRDRLPLDVPSSPFFPRHLVLLASQQRWPLASSCSRSTDQSRNSQETPRTVHLDPPLFSPRAKPLLARLRLDSHPILRSIETVGRSATIMIAAREVMLQSLSPYMRLPIHHLGMAEVGLEVDDGSEEGVGLGGEGGGGGGAERCEGERVSARRGIGRRERGRGRGGGGYKTRGTVDGGGRCEGGGLSAVSVSVGAVEARTSAKRRRWLLDPSLDDDGFVERHHGRRRGGPDDFRRDRRTRRARARQTRLLDVTSSVPPILLPPSQPTLAPLGIETHNPKRRAVRTEKPLLGVRMAKDELAALHGSPDGGFPHGGQGRLGRGGGGTRSCDEGDELHETGDHLWHTTARGTGWPPVGGRASETRRRSPVPGRENAQGLQGRSGQDDGWRREENDAERVQWECPASGKDDEQELNGGQQWTWNLACKRDLGDVLENFMMVIEWDEKESCPRGCTRERDECVRVG</sequence>
<evidence type="ECO:0000313" key="2">
    <source>
        <dbReference type="EMBL" id="KAG9229356.1"/>
    </source>
</evidence>
<feature type="region of interest" description="Disordered" evidence="1">
    <location>
        <begin position="1"/>
        <end position="32"/>
    </location>
</feature>
<evidence type="ECO:0000313" key="3">
    <source>
        <dbReference type="Proteomes" id="UP000824998"/>
    </source>
</evidence>
<accession>A0A9P7Y959</accession>
<name>A0A9P7Y959_9HELO</name>
<feature type="compositionally biased region" description="Basic residues" evidence="1">
    <location>
        <begin position="262"/>
        <end position="271"/>
    </location>
</feature>
<organism evidence="2 3">
    <name type="scientific">Amylocarpus encephaloides</name>
    <dbReference type="NCBI Taxonomy" id="45428"/>
    <lineage>
        <taxon>Eukaryota</taxon>
        <taxon>Fungi</taxon>
        <taxon>Dikarya</taxon>
        <taxon>Ascomycota</taxon>
        <taxon>Pezizomycotina</taxon>
        <taxon>Leotiomycetes</taxon>
        <taxon>Helotiales</taxon>
        <taxon>Helotiales incertae sedis</taxon>
        <taxon>Amylocarpus</taxon>
    </lineage>
</organism>
<keyword evidence="3" id="KW-1185">Reference proteome</keyword>
<feature type="region of interest" description="Disordered" evidence="1">
    <location>
        <begin position="239"/>
        <end position="271"/>
    </location>
</feature>
<feature type="compositionally biased region" description="Polar residues" evidence="1">
    <location>
        <begin position="58"/>
        <end position="74"/>
    </location>
</feature>